<dbReference type="EMBL" id="JAERUA010000008">
    <property type="protein sequence ID" value="KAI1896163.1"/>
    <property type="molecule type" value="Genomic_DNA"/>
</dbReference>
<accession>A0A8T3DFW2</accession>
<reference evidence="2" key="1">
    <citation type="submission" date="2021-01" db="EMBL/GenBank/DDBJ databases">
        <authorList>
            <person name="Zahm M."/>
            <person name="Roques C."/>
            <person name="Cabau C."/>
            <person name="Klopp C."/>
            <person name="Donnadieu C."/>
            <person name="Jouanno E."/>
            <person name="Lampietro C."/>
            <person name="Louis A."/>
            <person name="Herpin A."/>
            <person name="Echchiki A."/>
            <person name="Berthelot C."/>
            <person name="Parey E."/>
            <person name="Roest-Crollius H."/>
            <person name="Braasch I."/>
            <person name="Postlethwait J."/>
            <person name="Bobe J."/>
            <person name="Montfort J."/>
            <person name="Bouchez O."/>
            <person name="Begum T."/>
            <person name="Mejri S."/>
            <person name="Adams A."/>
            <person name="Chen W.-J."/>
            <person name="Guiguen Y."/>
        </authorList>
    </citation>
    <scope>NUCLEOTIDE SEQUENCE</scope>
    <source>
        <tissue evidence="2">Blood</tissue>
    </source>
</reference>
<evidence type="ECO:0000256" key="1">
    <source>
        <dbReference type="SAM" id="MobiDB-lite"/>
    </source>
</evidence>
<protein>
    <submittedName>
        <fullName evidence="2">Uncharacterized protein</fullName>
    </submittedName>
</protein>
<proteinExistence type="predicted"/>
<organism evidence="2 3">
    <name type="scientific">Albula goreensis</name>
    <dbReference type="NCBI Taxonomy" id="1534307"/>
    <lineage>
        <taxon>Eukaryota</taxon>
        <taxon>Metazoa</taxon>
        <taxon>Chordata</taxon>
        <taxon>Craniata</taxon>
        <taxon>Vertebrata</taxon>
        <taxon>Euteleostomi</taxon>
        <taxon>Actinopterygii</taxon>
        <taxon>Neopterygii</taxon>
        <taxon>Teleostei</taxon>
        <taxon>Albuliformes</taxon>
        <taxon>Albulidae</taxon>
        <taxon>Albula</taxon>
    </lineage>
</organism>
<feature type="compositionally biased region" description="Polar residues" evidence="1">
    <location>
        <begin position="68"/>
        <end position="77"/>
    </location>
</feature>
<feature type="region of interest" description="Disordered" evidence="1">
    <location>
        <begin position="1"/>
        <end position="79"/>
    </location>
</feature>
<comment type="caution">
    <text evidence="2">The sequence shown here is derived from an EMBL/GenBank/DDBJ whole genome shotgun (WGS) entry which is preliminary data.</text>
</comment>
<evidence type="ECO:0000313" key="3">
    <source>
        <dbReference type="Proteomes" id="UP000829720"/>
    </source>
</evidence>
<sequence>MRPCSASPATSPAGRCPPARWAPPASSPSSSRPITTPALPLSPPHPSVREGGLAVPWRAHPHPPPSYTPTLRRSSADGSCVGMPCSTLPSHVEADSAYAQAHYLLSTLLCLCTVQRNLQHRQGKTVLLTPTPTQKRLFRGKHLLKSE</sequence>
<gene>
    <name evidence="2" type="ORF">AGOR_G00091980</name>
</gene>
<dbReference type="AlphaFoldDB" id="A0A8T3DFW2"/>
<evidence type="ECO:0000313" key="2">
    <source>
        <dbReference type="EMBL" id="KAI1896163.1"/>
    </source>
</evidence>
<feature type="compositionally biased region" description="Low complexity" evidence="1">
    <location>
        <begin position="12"/>
        <end position="38"/>
    </location>
</feature>
<dbReference type="Proteomes" id="UP000829720">
    <property type="component" value="Unassembled WGS sequence"/>
</dbReference>
<keyword evidence="3" id="KW-1185">Reference proteome</keyword>
<name>A0A8T3DFW2_9TELE</name>